<organism evidence="1 2">
    <name type="scientific">Mesorhizobium waimense</name>
    <dbReference type="NCBI Taxonomy" id="1300307"/>
    <lineage>
        <taxon>Bacteria</taxon>
        <taxon>Pseudomonadati</taxon>
        <taxon>Pseudomonadota</taxon>
        <taxon>Alphaproteobacteria</taxon>
        <taxon>Hyphomicrobiales</taxon>
        <taxon>Phyllobacteriaceae</taxon>
        <taxon>Mesorhizobium</taxon>
    </lineage>
</organism>
<proteinExistence type="predicted"/>
<dbReference type="AlphaFoldDB" id="A0A3A5JU88"/>
<evidence type="ECO:0000313" key="1">
    <source>
        <dbReference type="EMBL" id="RJT26518.1"/>
    </source>
</evidence>
<dbReference type="Proteomes" id="UP000272706">
    <property type="component" value="Unassembled WGS sequence"/>
</dbReference>
<dbReference type="OrthoDB" id="9808022at2"/>
<gene>
    <name evidence="1" type="ORF">D3227_37250</name>
</gene>
<reference evidence="1 2" key="1">
    <citation type="submission" date="2018-09" db="EMBL/GenBank/DDBJ databases">
        <title>Mesorhizobium carmichaelinearum sp. nov. isolated from Carmichaelinea spp. root nodules in New Zealand.</title>
        <authorList>
            <person name="De Meyer S.E."/>
        </authorList>
    </citation>
    <scope>NUCLEOTIDE SEQUENCE [LARGE SCALE GENOMIC DNA]</scope>
    <source>
        <strain evidence="1 2">ICMP19557</strain>
    </source>
</reference>
<dbReference type="EMBL" id="QZWZ01000070">
    <property type="protein sequence ID" value="RJT26518.1"/>
    <property type="molecule type" value="Genomic_DNA"/>
</dbReference>
<accession>A0A3A5JU88</accession>
<sequence>MRTSILTKYHKARLPWYTIYPTVPEFSEAVGAESYKEWLRDLPAGPGPRQNCAARLSRRACFSRTL</sequence>
<evidence type="ECO:0000313" key="2">
    <source>
        <dbReference type="Proteomes" id="UP000272706"/>
    </source>
</evidence>
<keyword evidence="2" id="KW-1185">Reference proteome</keyword>
<protein>
    <recommendedName>
        <fullName evidence="3">Coproporphyrinogen III oxidase</fullName>
    </recommendedName>
</protein>
<comment type="caution">
    <text evidence="1">The sequence shown here is derived from an EMBL/GenBank/DDBJ whole genome shotgun (WGS) entry which is preliminary data.</text>
</comment>
<name>A0A3A5JU88_9HYPH</name>
<evidence type="ECO:0008006" key="3">
    <source>
        <dbReference type="Google" id="ProtNLM"/>
    </source>
</evidence>